<name>A0AAE7UUN5_9PAPI</name>
<protein>
    <submittedName>
        <fullName evidence="2">E4</fullName>
    </submittedName>
</protein>
<evidence type="ECO:0000256" key="1">
    <source>
        <dbReference type="SAM" id="MobiDB-lite"/>
    </source>
</evidence>
<sequence length="252" mass="28514">MRRFLPRTLSPALHRPPTMAERLQALLEGEPPTTLPPSVYPPRGAWGPMPRRRPPRPPTPARPTQPPPPPPPYAGRAPTPESTDEESDHGSHRRRHRRSSRRSGDSSRSGHRTRDPRAAHGPPEGLESDSEDEDVRRTPQLEWDLEWDHWDPDLTPSRSSNTPSSLGAWAPRNPREVPELPQPPSPPETGDEVPLPRPTLVGSRRRRPRLQAQRADLRKILDQLARDCFQLRVDVEADLDTFFGKLGIEPRV</sequence>
<gene>
    <name evidence="2" type="primary">E4</name>
</gene>
<proteinExistence type="predicted"/>
<accession>A0AAE7UUN5</accession>
<dbReference type="Proteomes" id="UP001246092">
    <property type="component" value="Segment"/>
</dbReference>
<feature type="compositionally biased region" description="Polar residues" evidence="1">
    <location>
        <begin position="156"/>
        <end position="165"/>
    </location>
</feature>
<evidence type="ECO:0000313" key="2">
    <source>
        <dbReference type="EMBL" id="QUP08146.1"/>
    </source>
</evidence>
<reference evidence="2" key="1">
    <citation type="journal article" date="2021" name="Pathogens">
        <title>Identification of a Novel Papillomavirus Type (MfoiPV1) Associated with Acrochordon in a Stone Marten (Martes foina).</title>
        <authorList>
            <person name="Kuhar U."/>
            <person name="Zele Vengust D."/>
            <person name="Jamnikar Ciglenecki U."/>
            <person name="Vengust G."/>
        </authorList>
    </citation>
    <scope>NUCLEOTIDE SEQUENCE</scope>
    <source>
        <strain evidence="2">MfoiPV1</strain>
    </source>
</reference>
<dbReference type="EMBL" id="MW841296">
    <property type="protein sequence ID" value="QUP08146.1"/>
    <property type="molecule type" value="Genomic_DNA"/>
</dbReference>
<organism evidence="2 3">
    <name type="scientific">Martes foina papillomavirus 1</name>
    <dbReference type="NCBI Taxonomy" id="2831903"/>
    <lineage>
        <taxon>Viruses</taxon>
        <taxon>Monodnaviria</taxon>
        <taxon>Shotokuvirae</taxon>
        <taxon>Cossaviricota</taxon>
        <taxon>Papovaviricetes</taxon>
        <taxon>Zurhausenvirales</taxon>
        <taxon>Papillomaviridae</taxon>
    </lineage>
</organism>
<feature type="compositionally biased region" description="Basic residues" evidence="1">
    <location>
        <begin position="91"/>
        <end position="101"/>
    </location>
</feature>
<feature type="compositionally biased region" description="Pro residues" evidence="1">
    <location>
        <begin position="56"/>
        <end position="73"/>
    </location>
</feature>
<feature type="region of interest" description="Disordered" evidence="1">
    <location>
        <begin position="23"/>
        <end position="209"/>
    </location>
</feature>
<evidence type="ECO:0000313" key="3">
    <source>
        <dbReference type="Proteomes" id="UP001246092"/>
    </source>
</evidence>